<feature type="compositionally biased region" description="Basic and acidic residues" evidence="1">
    <location>
        <begin position="605"/>
        <end position="615"/>
    </location>
</feature>
<dbReference type="OrthoDB" id="332121at2759"/>
<protein>
    <recommendedName>
        <fullName evidence="5">Transmembrane protein</fullName>
    </recommendedName>
</protein>
<keyword evidence="2" id="KW-1133">Transmembrane helix</keyword>
<reference evidence="3 4" key="1">
    <citation type="submission" date="2014-03" db="EMBL/GenBank/DDBJ databases">
        <authorList>
            <person name="Sibley D."/>
            <person name="Venepally P."/>
            <person name="Karamycheva S."/>
            <person name="Hadjithomas M."/>
            <person name="Khan A."/>
            <person name="Brunk B."/>
            <person name="Roos D."/>
            <person name="Caler E."/>
            <person name="Lorenzi H."/>
        </authorList>
    </citation>
    <scope>NUCLEOTIDE SEQUENCE [LARGE SCALE GENOMIC DNA]</scope>
    <source>
        <strain evidence="4">p89</strain>
    </source>
</reference>
<feature type="region of interest" description="Disordered" evidence="1">
    <location>
        <begin position="924"/>
        <end position="955"/>
    </location>
</feature>
<dbReference type="VEuPathDB" id="ToxoDB:TGP89_308940"/>
<feature type="transmembrane region" description="Helical" evidence="2">
    <location>
        <begin position="40"/>
        <end position="60"/>
    </location>
</feature>
<evidence type="ECO:0000256" key="2">
    <source>
        <dbReference type="SAM" id="Phobius"/>
    </source>
</evidence>
<feature type="region of interest" description="Disordered" evidence="1">
    <location>
        <begin position="182"/>
        <end position="213"/>
    </location>
</feature>
<feature type="region of interest" description="Disordered" evidence="1">
    <location>
        <begin position="95"/>
        <end position="119"/>
    </location>
</feature>
<organism evidence="3 4">
    <name type="scientific">Toxoplasma gondii p89</name>
    <dbReference type="NCBI Taxonomy" id="943119"/>
    <lineage>
        <taxon>Eukaryota</taxon>
        <taxon>Sar</taxon>
        <taxon>Alveolata</taxon>
        <taxon>Apicomplexa</taxon>
        <taxon>Conoidasida</taxon>
        <taxon>Coccidia</taxon>
        <taxon>Eucoccidiorida</taxon>
        <taxon>Eimeriorina</taxon>
        <taxon>Sarcocystidae</taxon>
        <taxon>Toxoplasma</taxon>
    </lineage>
</organism>
<feature type="compositionally biased region" description="Basic and acidic residues" evidence="1">
    <location>
        <begin position="626"/>
        <end position="655"/>
    </location>
</feature>
<accession>A0A086K818</accession>
<feature type="compositionally biased region" description="Basic and acidic residues" evidence="1">
    <location>
        <begin position="429"/>
        <end position="442"/>
    </location>
</feature>
<name>A0A086K818_TOXGO</name>
<evidence type="ECO:0000313" key="4">
    <source>
        <dbReference type="Proteomes" id="UP000028828"/>
    </source>
</evidence>
<feature type="compositionally biased region" description="Acidic residues" evidence="1">
    <location>
        <begin position="98"/>
        <end position="108"/>
    </location>
</feature>
<feature type="compositionally biased region" description="Basic and acidic residues" evidence="1">
    <location>
        <begin position="188"/>
        <end position="211"/>
    </location>
</feature>
<evidence type="ECO:0000256" key="1">
    <source>
        <dbReference type="SAM" id="MobiDB-lite"/>
    </source>
</evidence>
<sequence length="1391" mass="154684">MSVSRRVFDGRCRVPSRGFQSLKKEYVGRSVASSFSGRRFFVVALLFSFSLHLSSNAFFLTPHNTRFSSFLSVSARAFPFSSVRLSPGATVARSPCLEQDDSEETQAEEAERNTEGTPELKTLALLRSRKPSSESVFKALQPATASETDPLTLRGRFVSRGEPSRSCSSCLVLLPTHAASSSAVRRGLPGEEEARRTREKQTRQVRREGVSEARAPARSLRWNVFSPVSKPPAFPSPSTLGRKEVVGWGPLRTTWPLLSFAAPSSSTPSPSSSAYQPSFTSRFSSFSPEAFASPCSSAAFSSSASVSRFPDGRLPSLSRLSLPLHASFASSAEDVPRGSESRVPARQMQDIFREAKLRRRSLYEVAETFDRIAREEYSSILKQVVEEAGREMRDNELRWQNVGEKKKTARERLEAAVSHDEAEVQEAGEASRDEEGRGRTGEATRQSPSLWPSDALPARGDVREVSRNMFVLSVPERSDAAPSRSSPSAPMVLNASSALADAFPAHAWKPATEAKQRETVTRLDERLSSAQTAAAVLSLTDARLAFLRLSEVAKVFGRVCQVTKVRGEELKDDPRYERLVTALDLRLQEELQAVTQQLALEGRRMQMEAQKREQGNDGASMLGQDLRLRKETGRETDGQARGWRQESSREAREAGRQGGGQSEGGREGDRVAQLQFELRPADLVALAQALRRSHLALDLDMLLRNVELIALLQLPSFSLQQLCEFIRALGYMRTTGLRPLSRPFLSRAVARVGDLLAAALNAHGKPSGEQAERTDGLAARNSPQGRTVDERGDRQQAAMSLAVCPLLRETGYLQEGHGRIGRGDITTSLLSAVNDVVETLPFLSTFEEESFLPAERRTAPVFTKFFRRTLGRAWAEMASVKNPQLLGDCDLVGTHSLHRHRLGSSLSPSLEDLRLLRRGARGAREGRDALEGAGDKQEAGEAHGETRSDEREASKRLQRINELRCVAKTVRGVLKASDVDDQTVISALTRSAVSLVSDHWRDESREGEAEAQWEEDSLLARELARARALLEVLSALSEAGALSQELWWAVRRDLRRVLPYLSLYHLDLAGRLHCQSATIGRFSRRVHSEDKRNKCANKCSEARGEVDDAKAEQPEARERQRGERREEQDTREETETQKEREQQEEREKREETQFLEALLRVFRARTRSMNNRELSTFADRLVARPAWLGTANSPRARDLVATVFSEIRERYIDAKEETHGRPGLMLRPLMNLALLAGGWGVISLQVMFDFLCHSLQSHRADLETADLLVLSESLHDFAVRPELLHEPGLETLLFFILDKVEETVETLRKSAADLPDDLHAELQNFSLADSVRGKVHMILGALTPFLRALATLEKEISVALGSDAAVKNERKLEANCEGQSCAYFLREIGNK</sequence>
<feature type="region of interest" description="Disordered" evidence="1">
    <location>
        <begin position="410"/>
        <end position="458"/>
    </location>
</feature>
<dbReference type="EMBL" id="AEYI02001182">
    <property type="protein sequence ID" value="KFG40536.1"/>
    <property type="molecule type" value="Genomic_DNA"/>
</dbReference>
<keyword evidence="2" id="KW-0812">Transmembrane</keyword>
<feature type="region of interest" description="Disordered" evidence="1">
    <location>
        <begin position="605"/>
        <end position="668"/>
    </location>
</feature>
<comment type="caution">
    <text evidence="3">The sequence shown here is derived from an EMBL/GenBank/DDBJ whole genome shotgun (WGS) entry which is preliminary data.</text>
</comment>
<feature type="region of interest" description="Disordered" evidence="1">
    <location>
        <begin position="763"/>
        <end position="792"/>
    </location>
</feature>
<feature type="compositionally biased region" description="Basic and acidic residues" evidence="1">
    <location>
        <begin position="1100"/>
        <end position="1149"/>
    </location>
</feature>
<feature type="compositionally biased region" description="Basic and acidic residues" evidence="1">
    <location>
        <begin position="410"/>
        <end position="422"/>
    </location>
</feature>
<dbReference type="Proteomes" id="UP000028828">
    <property type="component" value="Unassembled WGS sequence"/>
</dbReference>
<proteinExistence type="predicted"/>
<keyword evidence="2" id="KW-0472">Membrane</keyword>
<gene>
    <name evidence="3" type="ORF">TGP89_308940</name>
</gene>
<feature type="region of interest" description="Disordered" evidence="1">
    <location>
        <begin position="1093"/>
        <end position="1149"/>
    </location>
</feature>
<evidence type="ECO:0008006" key="5">
    <source>
        <dbReference type="Google" id="ProtNLM"/>
    </source>
</evidence>
<evidence type="ECO:0000313" key="3">
    <source>
        <dbReference type="EMBL" id="KFG40536.1"/>
    </source>
</evidence>